<sequence length="476" mass="50430">MSTTTHAFTDDALGEMDAVALAAAIRDGQVGRGEVIEAAIARAQRVNPQLNAIQAECFARARAAQATSGVFSGVPAFVKGNTDIAGLPTCHGSAAFVPRLATRTSGPGAQFLHPGFVVLGKSTLPEFGLTASTEYADRPPTRNPWNTDYSAGASSGGSAALVAAGVVPIAHANDGGGSTRIPAAANGLVGLKPTRNRLLDQPGARQLPVHLVAEGVLTRSVRDTAHYLAAAERFHTNTELPPIGLVEGPSERRLRIGVIRCDVRGRAVHEETGAVLESAAAVFAGLGHELVETRLEIDEQFIEDFKLYWAAVAALLSTSFRIAQRKRFDPRLRDPFTKGLAALATSRPLSVARAVRRLRAAPAIYDRHFTEVDVLLTPVLSHPAPLIGDHSPNLPFDELFAKLVDYVGFTPLNNVGGGPAVSLPHGRMSANLPGSIQLSARRGAERTLLDLAYQFEAASPFPRITDVPTAREQNAS</sequence>
<dbReference type="GO" id="GO:0004040">
    <property type="term" value="F:amidase activity"/>
    <property type="evidence" value="ECO:0007669"/>
    <property type="project" value="UniProtKB-EC"/>
</dbReference>
<evidence type="ECO:0000256" key="1">
    <source>
        <dbReference type="ARBA" id="ARBA00001311"/>
    </source>
</evidence>
<evidence type="ECO:0000256" key="3">
    <source>
        <dbReference type="ARBA" id="ARBA00012922"/>
    </source>
</evidence>
<reference evidence="5 6" key="1">
    <citation type="submission" date="2019-02" db="EMBL/GenBank/DDBJ databases">
        <authorList>
            <consortium name="Pathogen Informatics"/>
        </authorList>
    </citation>
    <scope>NUCLEOTIDE SEQUENCE [LARGE SCALE GENOMIC DNA]</scope>
    <source>
        <strain evidence="5 6">3012STDY6756504</strain>
    </source>
</reference>
<protein>
    <recommendedName>
        <fullName evidence="3">amidase</fullName>
        <ecNumber evidence="3">3.5.1.4</ecNumber>
    </recommendedName>
</protein>
<dbReference type="PANTHER" id="PTHR11895">
    <property type="entry name" value="TRANSAMIDASE"/>
    <property type="match status" value="1"/>
</dbReference>
<evidence type="ECO:0000313" key="5">
    <source>
        <dbReference type="EMBL" id="VFB00249.1"/>
    </source>
</evidence>
<accession>A0A4U8WED1</accession>
<dbReference type="AlphaFoldDB" id="A0A4U8WED1"/>
<proteinExistence type="inferred from homology"/>
<organism evidence="5 6">
    <name type="scientific">Nocardia cyriacigeorgica</name>
    <dbReference type="NCBI Taxonomy" id="135487"/>
    <lineage>
        <taxon>Bacteria</taxon>
        <taxon>Bacillati</taxon>
        <taxon>Actinomycetota</taxon>
        <taxon>Actinomycetes</taxon>
        <taxon>Mycobacteriales</taxon>
        <taxon>Nocardiaceae</taxon>
        <taxon>Nocardia</taxon>
    </lineage>
</organism>
<dbReference type="NCBIfam" id="NF005899">
    <property type="entry name" value="PRK07869.1"/>
    <property type="match status" value="1"/>
</dbReference>
<dbReference type="InterPro" id="IPR000120">
    <property type="entry name" value="Amidase"/>
</dbReference>
<keyword evidence="5" id="KW-0378">Hydrolase</keyword>
<comment type="catalytic activity">
    <reaction evidence="1">
        <text>a monocarboxylic acid amide + H2O = a monocarboxylate + NH4(+)</text>
        <dbReference type="Rhea" id="RHEA:12020"/>
        <dbReference type="ChEBI" id="CHEBI:15377"/>
        <dbReference type="ChEBI" id="CHEBI:28938"/>
        <dbReference type="ChEBI" id="CHEBI:35757"/>
        <dbReference type="ChEBI" id="CHEBI:83628"/>
        <dbReference type="EC" id="3.5.1.4"/>
    </reaction>
</comment>
<dbReference type="RefSeq" id="WP_130918171.1">
    <property type="nucleotide sequence ID" value="NZ_LR215973.1"/>
</dbReference>
<dbReference type="InterPro" id="IPR023631">
    <property type="entry name" value="Amidase_dom"/>
</dbReference>
<feature type="domain" description="Amidase" evidence="4">
    <location>
        <begin position="34"/>
        <end position="449"/>
    </location>
</feature>
<dbReference type="Proteomes" id="UP000290439">
    <property type="component" value="Chromosome"/>
</dbReference>
<dbReference type="EC" id="3.5.1.4" evidence="3"/>
<evidence type="ECO:0000256" key="2">
    <source>
        <dbReference type="ARBA" id="ARBA00009199"/>
    </source>
</evidence>
<dbReference type="InterPro" id="IPR036928">
    <property type="entry name" value="AS_sf"/>
</dbReference>
<dbReference type="SUPFAM" id="SSF75304">
    <property type="entry name" value="Amidase signature (AS) enzymes"/>
    <property type="match status" value="1"/>
</dbReference>
<dbReference type="Pfam" id="PF01425">
    <property type="entry name" value="Amidase"/>
    <property type="match status" value="1"/>
</dbReference>
<name>A0A4U8WED1_9NOCA</name>
<gene>
    <name evidence="5" type="primary">nylA_4</name>
    <name evidence="5" type="ORF">NCTC10797_04042</name>
</gene>
<evidence type="ECO:0000259" key="4">
    <source>
        <dbReference type="Pfam" id="PF01425"/>
    </source>
</evidence>
<dbReference type="EMBL" id="LR215973">
    <property type="protein sequence ID" value="VFB00249.1"/>
    <property type="molecule type" value="Genomic_DNA"/>
</dbReference>
<evidence type="ECO:0000313" key="6">
    <source>
        <dbReference type="Proteomes" id="UP000290439"/>
    </source>
</evidence>
<dbReference type="PANTHER" id="PTHR11895:SF7">
    <property type="entry name" value="GLUTAMYL-TRNA(GLN) AMIDOTRANSFERASE SUBUNIT A, MITOCHONDRIAL"/>
    <property type="match status" value="1"/>
</dbReference>
<dbReference type="Gene3D" id="3.90.1300.10">
    <property type="entry name" value="Amidase signature (AS) domain"/>
    <property type="match status" value="1"/>
</dbReference>
<comment type="similarity">
    <text evidence="2">Belongs to the amidase family.</text>
</comment>